<dbReference type="InterPro" id="IPR029017">
    <property type="entry name" value="Enolase-like_N"/>
</dbReference>
<protein>
    <recommendedName>
        <fullName evidence="7">Dipeptide epimerase</fullName>
        <ecNumber evidence="7">5.1.1.-</ecNumber>
    </recommendedName>
</protein>
<evidence type="ECO:0000256" key="6">
    <source>
        <dbReference type="PIRSR" id="PIRSR634603-3"/>
    </source>
</evidence>
<gene>
    <name evidence="9" type="ORF">I4J89_34900</name>
</gene>
<accession>A0A931CG64</accession>
<dbReference type="EMBL" id="JADQTO010000022">
    <property type="protein sequence ID" value="MBG0566648.1"/>
    <property type="molecule type" value="Genomic_DNA"/>
</dbReference>
<evidence type="ECO:0000256" key="5">
    <source>
        <dbReference type="PIRSR" id="PIRSR634603-1"/>
    </source>
</evidence>
<dbReference type="InterPro" id="IPR013341">
    <property type="entry name" value="Mandelate_racemase_N_dom"/>
</dbReference>
<dbReference type="Gene3D" id="3.30.390.10">
    <property type="entry name" value="Enolase-like, N-terminal domain"/>
    <property type="match status" value="1"/>
</dbReference>
<evidence type="ECO:0000256" key="4">
    <source>
        <dbReference type="ARBA" id="ARBA00023235"/>
    </source>
</evidence>
<dbReference type="InterPro" id="IPR034593">
    <property type="entry name" value="DgoD-like"/>
</dbReference>
<dbReference type="InterPro" id="IPR029065">
    <property type="entry name" value="Enolase_C-like"/>
</dbReference>
<evidence type="ECO:0000256" key="7">
    <source>
        <dbReference type="RuleBase" id="RU366006"/>
    </source>
</evidence>
<feature type="binding site" evidence="6">
    <location>
        <position position="181"/>
    </location>
    <ligand>
        <name>Mg(2+)</name>
        <dbReference type="ChEBI" id="CHEBI:18420"/>
    </ligand>
</feature>
<feature type="active site" description="Proton acceptor; specific for (S)-substrate epimerization" evidence="5">
    <location>
        <position position="254"/>
    </location>
</feature>
<dbReference type="PANTHER" id="PTHR48080:SF3">
    <property type="entry name" value="ENOLASE SUPERFAMILY MEMBER DDB_G0284701"/>
    <property type="match status" value="1"/>
</dbReference>
<keyword evidence="3 6" id="KW-0460">Magnesium</keyword>
<dbReference type="PANTHER" id="PTHR48080">
    <property type="entry name" value="D-GALACTONATE DEHYDRATASE-RELATED"/>
    <property type="match status" value="1"/>
</dbReference>
<dbReference type="GO" id="GO:0016855">
    <property type="term" value="F:racemase and epimerase activity, acting on amino acids and derivatives"/>
    <property type="evidence" value="ECO:0007669"/>
    <property type="project" value="UniProtKB-UniRule"/>
</dbReference>
<dbReference type="InterPro" id="IPR034603">
    <property type="entry name" value="Dipeptide_epimerase"/>
</dbReference>
<dbReference type="SMART" id="SM00922">
    <property type="entry name" value="MR_MLE"/>
    <property type="match status" value="1"/>
</dbReference>
<comment type="similarity">
    <text evidence="1 7">Belongs to the mandelate racemase/muconate lactonizing enzyme family.</text>
</comment>
<feature type="active site" description="Proton acceptor; specific for (R)-substrate epimerization" evidence="5">
    <location>
        <position position="156"/>
    </location>
</feature>
<evidence type="ECO:0000259" key="8">
    <source>
        <dbReference type="SMART" id="SM00922"/>
    </source>
</evidence>
<dbReference type="EC" id="5.1.1.-" evidence="7"/>
<dbReference type="SFLD" id="SFLDG00180">
    <property type="entry name" value="muconate_cycloisomerase"/>
    <property type="match status" value="1"/>
</dbReference>
<dbReference type="InterPro" id="IPR013342">
    <property type="entry name" value="Mandelate_racemase_C"/>
</dbReference>
<dbReference type="GO" id="GO:0046872">
    <property type="term" value="F:metal ion binding"/>
    <property type="evidence" value="ECO:0007669"/>
    <property type="project" value="UniProtKB-KW"/>
</dbReference>
<keyword evidence="10" id="KW-1185">Reference proteome</keyword>
<sequence>MKLTWHSYRLTLREPLRISRSTMHARDAVQVDLSHDGVTGYGEVVTSVYYGLDLDAIEQLLTGLQPRLSGYDTPEALLTDLPELAGQLPAGVLAAVDAAAHDLIGRRDRAPAHQLLGLPAPSATPTAYTIGLTAPAHAADTARALARRGFQVIKVKAGDDADLARVAAVRQAAPQARLLLDPNGAWTPEQTVRLLEQLSRHGVDAVEQPIAPGTPQRLAWISARTEIPVIADEDAATVAHVHALAGAAAGVNIKLAKCGGIGAATRIIDTAHEHDMDVMLGCLVASSLGIAPAVHLAGRARWVDLDGHLLLRDDPWTGVGGHDGILRLSGEPGLGVRPAR</sequence>
<comment type="caution">
    <text evidence="9">The sequence shown here is derived from an EMBL/GenBank/DDBJ whole genome shotgun (WGS) entry which is preliminary data.</text>
</comment>
<evidence type="ECO:0000256" key="2">
    <source>
        <dbReference type="ARBA" id="ARBA00022723"/>
    </source>
</evidence>
<organism evidence="9 10">
    <name type="scientific">Actinoplanes aureus</name>
    <dbReference type="NCBI Taxonomy" id="2792083"/>
    <lineage>
        <taxon>Bacteria</taxon>
        <taxon>Bacillati</taxon>
        <taxon>Actinomycetota</taxon>
        <taxon>Actinomycetes</taxon>
        <taxon>Micromonosporales</taxon>
        <taxon>Micromonosporaceae</taxon>
        <taxon>Actinoplanes</taxon>
    </lineage>
</organism>
<dbReference type="SFLD" id="SFLDS00001">
    <property type="entry name" value="Enolase"/>
    <property type="match status" value="1"/>
</dbReference>
<dbReference type="CDD" id="cd03319">
    <property type="entry name" value="L-Ala-DL-Glu_epimerase"/>
    <property type="match status" value="1"/>
</dbReference>
<evidence type="ECO:0000313" key="9">
    <source>
        <dbReference type="EMBL" id="MBG0566648.1"/>
    </source>
</evidence>
<dbReference type="RefSeq" id="WP_196418424.1">
    <property type="nucleotide sequence ID" value="NZ_JADQTO010000022.1"/>
</dbReference>
<proteinExistence type="inferred from homology"/>
<dbReference type="Gene3D" id="3.20.20.120">
    <property type="entry name" value="Enolase-like C-terminal domain"/>
    <property type="match status" value="1"/>
</dbReference>
<evidence type="ECO:0000256" key="3">
    <source>
        <dbReference type="ARBA" id="ARBA00022842"/>
    </source>
</evidence>
<evidence type="ECO:0000313" key="10">
    <source>
        <dbReference type="Proteomes" id="UP000598146"/>
    </source>
</evidence>
<feature type="binding site" evidence="6">
    <location>
        <position position="232"/>
    </location>
    <ligand>
        <name>Mg(2+)</name>
        <dbReference type="ChEBI" id="CHEBI:18420"/>
    </ligand>
</feature>
<evidence type="ECO:0000256" key="1">
    <source>
        <dbReference type="ARBA" id="ARBA00008031"/>
    </source>
</evidence>
<dbReference type="SUPFAM" id="SSF51604">
    <property type="entry name" value="Enolase C-terminal domain-like"/>
    <property type="match status" value="1"/>
</dbReference>
<dbReference type="InterPro" id="IPR036849">
    <property type="entry name" value="Enolase-like_C_sf"/>
</dbReference>
<keyword evidence="4 7" id="KW-0413">Isomerase</keyword>
<reference evidence="9" key="1">
    <citation type="submission" date="2020-11" db="EMBL/GenBank/DDBJ databases">
        <title>Isolation and identification of active actinomycetes.</title>
        <authorList>
            <person name="Sun X."/>
        </authorList>
    </citation>
    <scope>NUCLEOTIDE SEQUENCE</scope>
    <source>
        <strain evidence="9">NEAU-A11</strain>
    </source>
</reference>
<dbReference type="SUPFAM" id="SSF54826">
    <property type="entry name" value="Enolase N-terminal domain-like"/>
    <property type="match status" value="1"/>
</dbReference>
<dbReference type="Proteomes" id="UP000598146">
    <property type="component" value="Unassembled WGS sequence"/>
</dbReference>
<comment type="cofactor">
    <cofactor evidence="6 7">
        <name>Mg(2+)</name>
        <dbReference type="ChEBI" id="CHEBI:18420"/>
    </cofactor>
    <text evidence="6 7">Binds 1 Mg(2+) ion per subunit.</text>
</comment>
<dbReference type="AlphaFoldDB" id="A0A931CG64"/>
<dbReference type="Pfam" id="PF02746">
    <property type="entry name" value="MR_MLE_N"/>
    <property type="match status" value="1"/>
</dbReference>
<name>A0A931CG64_9ACTN</name>
<keyword evidence="2 6" id="KW-0479">Metal-binding</keyword>
<dbReference type="Pfam" id="PF13378">
    <property type="entry name" value="MR_MLE_C"/>
    <property type="match status" value="1"/>
</dbReference>
<feature type="binding site" evidence="6">
    <location>
        <position position="207"/>
    </location>
    <ligand>
        <name>Mg(2+)</name>
        <dbReference type="ChEBI" id="CHEBI:18420"/>
    </ligand>
</feature>
<feature type="domain" description="Mandelate racemase/muconate lactonizing enzyme C-terminal" evidence="8">
    <location>
        <begin position="135"/>
        <end position="228"/>
    </location>
</feature>